<evidence type="ECO:0000313" key="3">
    <source>
        <dbReference type="Proteomes" id="UP000252139"/>
    </source>
</evidence>
<reference evidence="2 3" key="1">
    <citation type="journal article" date="2018" name="G3 (Bethesda)">
        <title>Phylogenetic and Phylogenomic Definition of Rhizopus Species.</title>
        <authorList>
            <person name="Gryganskyi A.P."/>
            <person name="Golan J."/>
            <person name="Dolatabadi S."/>
            <person name="Mondo S."/>
            <person name="Robb S."/>
            <person name="Idnurm A."/>
            <person name="Muszewska A."/>
            <person name="Steczkiewicz K."/>
            <person name="Masonjones S."/>
            <person name="Liao H.L."/>
            <person name="Gajdeczka M.T."/>
            <person name="Anike F."/>
            <person name="Vuek A."/>
            <person name="Anishchenko I.M."/>
            <person name="Voigt K."/>
            <person name="de Hoog G.S."/>
            <person name="Smith M.E."/>
            <person name="Heitman J."/>
            <person name="Vilgalys R."/>
            <person name="Stajich J.E."/>
        </authorList>
    </citation>
    <scope>NUCLEOTIDE SEQUENCE [LARGE SCALE GENOMIC DNA]</scope>
    <source>
        <strain evidence="2 3">CBS 357.93</strain>
    </source>
</reference>
<dbReference type="OrthoDB" id="2290350at2759"/>
<name>A0A367IWN7_RHIAZ</name>
<keyword evidence="3" id="KW-1185">Reference proteome</keyword>
<sequence>MSEISRENYSDLVWNTEERISMLIRDKSLGIVHPALDPAMNFHNRVSASQRSLIVTTESAESTLEPTSTSTTNNSKKQLKLLPSDKAKTIEMFQSLDLDKCWKLSTGTIVEEKMKEYAIDCNYEHSVHSLVLDTSNKIWKNYFSNEELFEIKRYNNKQFRDLPVLLRTYLDSLKKSNDAASLKKKLDKEQTCPACEW</sequence>
<dbReference type="AlphaFoldDB" id="A0A367IWN7"/>
<evidence type="ECO:0000256" key="1">
    <source>
        <dbReference type="SAM" id="MobiDB-lite"/>
    </source>
</evidence>
<protein>
    <submittedName>
        <fullName evidence="2">Uncharacterized protein</fullName>
    </submittedName>
</protein>
<dbReference type="Proteomes" id="UP000252139">
    <property type="component" value="Unassembled WGS sequence"/>
</dbReference>
<feature type="non-terminal residue" evidence="2">
    <location>
        <position position="197"/>
    </location>
</feature>
<dbReference type="EMBL" id="PJQL01003162">
    <property type="protein sequence ID" value="RCH82072.1"/>
    <property type="molecule type" value="Genomic_DNA"/>
</dbReference>
<feature type="region of interest" description="Disordered" evidence="1">
    <location>
        <begin position="57"/>
        <end position="76"/>
    </location>
</feature>
<feature type="compositionally biased region" description="Low complexity" evidence="1">
    <location>
        <begin position="57"/>
        <end position="72"/>
    </location>
</feature>
<evidence type="ECO:0000313" key="2">
    <source>
        <dbReference type="EMBL" id="RCH82072.1"/>
    </source>
</evidence>
<comment type="caution">
    <text evidence="2">The sequence shown here is derived from an EMBL/GenBank/DDBJ whole genome shotgun (WGS) entry which is preliminary data.</text>
</comment>
<organism evidence="2 3">
    <name type="scientific">Rhizopus azygosporus</name>
    <name type="common">Rhizopus microsporus var. azygosporus</name>
    <dbReference type="NCBI Taxonomy" id="86630"/>
    <lineage>
        <taxon>Eukaryota</taxon>
        <taxon>Fungi</taxon>
        <taxon>Fungi incertae sedis</taxon>
        <taxon>Mucoromycota</taxon>
        <taxon>Mucoromycotina</taxon>
        <taxon>Mucoromycetes</taxon>
        <taxon>Mucorales</taxon>
        <taxon>Mucorineae</taxon>
        <taxon>Rhizopodaceae</taxon>
        <taxon>Rhizopus</taxon>
    </lineage>
</organism>
<accession>A0A367IWN7</accession>
<gene>
    <name evidence="2" type="ORF">CU097_005358</name>
</gene>
<proteinExistence type="predicted"/>